<comment type="caution">
    <text evidence="2">The sequence shown here is derived from an EMBL/GenBank/DDBJ whole genome shotgun (WGS) entry which is preliminary data.</text>
</comment>
<protein>
    <submittedName>
        <fullName evidence="2">Uncharacterized protein</fullName>
    </submittedName>
</protein>
<accession>J3ABB2</accession>
<name>J3ABB2_ACTNH</name>
<evidence type="ECO:0000313" key="3">
    <source>
        <dbReference type="Proteomes" id="UP000007814"/>
    </source>
</evidence>
<sequence>MNELGGTDLAKTRVLRGIRTRQAPAHPGQRAGRFGVYDGSMTDSAEIARLKAEAAQAAAEAAAAKAAAAQAALDAAIASTPA</sequence>
<dbReference type="EMBL" id="ALJK01000102">
    <property type="protein sequence ID" value="EJN85023.1"/>
    <property type="molecule type" value="Genomic_DNA"/>
</dbReference>
<gene>
    <name evidence="2" type="ORF">HMPREF1129_0115</name>
</gene>
<proteinExistence type="predicted"/>
<evidence type="ECO:0000313" key="2">
    <source>
        <dbReference type="EMBL" id="EJN85023.1"/>
    </source>
</evidence>
<dbReference type="Proteomes" id="UP000007814">
    <property type="component" value="Unassembled WGS sequence"/>
</dbReference>
<dbReference type="AlphaFoldDB" id="J3ABB2"/>
<evidence type="ECO:0000256" key="1">
    <source>
        <dbReference type="SAM" id="MobiDB-lite"/>
    </source>
</evidence>
<feature type="region of interest" description="Disordered" evidence="1">
    <location>
        <begin position="1"/>
        <end position="36"/>
    </location>
</feature>
<feature type="non-terminal residue" evidence="2">
    <location>
        <position position="82"/>
    </location>
</feature>
<organism evidence="2 3">
    <name type="scientific">Actinomyces naeslundii (strain ATCC 12104 / DSM 43013 / CCUG 2238 / JCM 8349 / NCTC 10301 / Howell 279)</name>
    <dbReference type="NCBI Taxonomy" id="1115803"/>
    <lineage>
        <taxon>Bacteria</taxon>
        <taxon>Bacillati</taxon>
        <taxon>Actinomycetota</taxon>
        <taxon>Actinomycetes</taxon>
        <taxon>Actinomycetales</taxon>
        <taxon>Actinomycetaceae</taxon>
        <taxon>Actinomyces</taxon>
    </lineage>
</organism>
<reference evidence="2 3" key="1">
    <citation type="submission" date="2012-07" db="EMBL/GenBank/DDBJ databases">
        <authorList>
            <person name="Durkin A.S."/>
            <person name="McCorrison J."/>
            <person name="Torralba M."/>
            <person name="Gillis M."/>
            <person name="Methe B."/>
            <person name="Sutton G."/>
            <person name="Nelson K.E."/>
        </authorList>
    </citation>
    <scope>NUCLEOTIDE SEQUENCE [LARGE SCALE GENOMIC DNA]</scope>
    <source>
        <strain evidence="3">ATCC 12104 / DSM 43013 / CCUG 2238 / JCM 8349 / NCTC 10301 / Howell 279</strain>
    </source>
</reference>